<dbReference type="Proteomes" id="UP000196239">
    <property type="component" value="Chromosome 1"/>
</dbReference>
<feature type="transmembrane region" description="Helical" evidence="1">
    <location>
        <begin position="9"/>
        <end position="28"/>
    </location>
</feature>
<dbReference type="EMBL" id="LN890280">
    <property type="protein sequence ID" value="CUR51403.1"/>
    <property type="molecule type" value="Genomic_DNA"/>
</dbReference>
<keyword evidence="1" id="KW-0472">Membrane</keyword>
<organism evidence="2 3">
    <name type="scientific">Nitrosotalea devaniterrae</name>
    <dbReference type="NCBI Taxonomy" id="1078905"/>
    <lineage>
        <taxon>Archaea</taxon>
        <taxon>Nitrososphaerota</taxon>
        <taxon>Nitrososphaeria</taxon>
        <taxon>Nitrosotaleales</taxon>
        <taxon>Nitrosotaleaceae</taxon>
        <taxon>Nitrosotalea</taxon>
    </lineage>
</organism>
<keyword evidence="1" id="KW-1133">Transmembrane helix</keyword>
<accession>A0A128A212</accession>
<sequence length="356" mass="40448">MKTLCLSKFSIFMIAILVIAFISFGIVVSSSPSSVSHQNERILFHTSFSDSDSYGYVKITDVKPNSAGIFMYPSSVPFDYRTNAYQTFMLIRLPETIGGDKNDTSSFRAYSALDPTSHCLMKYWPQSGRQRIEDPCISQPYRAIDGVSYDPGFTMIRAPTTGALPKLDLDVDSQGYLVVKTPTWTRDKNGVIGMGRDVSKDEILQSSKTLLTYCKDQIKWPELPFELQTGDVLIDVSCKSDQIRAVYTSIDDPYKSARIDMNFCNCTKTPHELGPWINSENGQFWNIKNTTIYVSGSALQTGENKFDPRYAEYDFRFTQNGYEIIFTDKRAFDDSAKEVLRIFFNDNDLSDLKRMQ</sequence>
<protein>
    <submittedName>
        <fullName evidence="2">Uncharacterized protein</fullName>
    </submittedName>
</protein>
<gene>
    <name evidence="2" type="ORF">NDEV_0638</name>
</gene>
<keyword evidence="1" id="KW-0812">Transmembrane</keyword>
<evidence type="ECO:0000313" key="3">
    <source>
        <dbReference type="Proteomes" id="UP000196239"/>
    </source>
</evidence>
<name>A0A128A212_9ARCH</name>
<reference evidence="3" key="1">
    <citation type="submission" date="2015-10" db="EMBL/GenBank/DDBJ databases">
        <authorList>
            <person name="Lehtovirta-Morley L.E."/>
            <person name="Vieille C."/>
        </authorList>
    </citation>
    <scope>NUCLEOTIDE SEQUENCE [LARGE SCALE GENOMIC DNA]</scope>
</reference>
<evidence type="ECO:0000256" key="1">
    <source>
        <dbReference type="SAM" id="Phobius"/>
    </source>
</evidence>
<proteinExistence type="predicted"/>
<keyword evidence="3" id="KW-1185">Reference proteome</keyword>
<dbReference type="AlphaFoldDB" id="A0A128A212"/>
<evidence type="ECO:0000313" key="2">
    <source>
        <dbReference type="EMBL" id="CUR51403.1"/>
    </source>
</evidence>
<dbReference type="KEGG" id="ndv:NDEV_0638"/>